<keyword evidence="2" id="KW-1185">Reference proteome</keyword>
<name>A0A7Z0WE44_9PSEU</name>
<proteinExistence type="predicted"/>
<accession>A0A7Z0WE44</accession>
<dbReference type="AlphaFoldDB" id="A0A7Z0WE44"/>
<evidence type="ECO:0000313" key="2">
    <source>
        <dbReference type="Proteomes" id="UP000185696"/>
    </source>
</evidence>
<gene>
    <name evidence="1" type="ORF">BLA60_38860</name>
</gene>
<comment type="caution">
    <text evidence="1">The sequence shown here is derived from an EMBL/GenBank/DDBJ whole genome shotgun (WGS) entry which is preliminary data.</text>
</comment>
<protein>
    <submittedName>
        <fullName evidence="1">Uncharacterized protein</fullName>
    </submittedName>
</protein>
<dbReference type="EMBL" id="MSIF01000037">
    <property type="protein sequence ID" value="OLF04814.1"/>
    <property type="molecule type" value="Genomic_DNA"/>
</dbReference>
<organism evidence="1 2">
    <name type="scientific">Actinophytocola xinjiangensis</name>
    <dbReference type="NCBI Taxonomy" id="485602"/>
    <lineage>
        <taxon>Bacteria</taxon>
        <taxon>Bacillati</taxon>
        <taxon>Actinomycetota</taxon>
        <taxon>Actinomycetes</taxon>
        <taxon>Pseudonocardiales</taxon>
        <taxon>Pseudonocardiaceae</taxon>
    </lineage>
</organism>
<reference evidence="1 2" key="1">
    <citation type="submission" date="2016-12" db="EMBL/GenBank/DDBJ databases">
        <title>The draft genome sequence of Actinophytocola xinjiangensis.</title>
        <authorList>
            <person name="Wang W."/>
            <person name="Yuan L."/>
        </authorList>
    </citation>
    <scope>NUCLEOTIDE SEQUENCE [LARGE SCALE GENOMIC DNA]</scope>
    <source>
        <strain evidence="1 2">CGMCC 4.4663</strain>
    </source>
</reference>
<evidence type="ECO:0000313" key="1">
    <source>
        <dbReference type="EMBL" id="OLF04814.1"/>
    </source>
</evidence>
<dbReference type="RefSeq" id="WP_075138104.1">
    <property type="nucleotide sequence ID" value="NZ_MSIF01000037.1"/>
</dbReference>
<dbReference type="Proteomes" id="UP000185696">
    <property type="component" value="Unassembled WGS sequence"/>
</dbReference>
<sequence length="71" mass="7083">MSEHIPTDDPTTNAVGRLRLLPSVTFGLNTAVLTRAALPVAMVAAGLLAGGPAAGAESLVVLDTTCCPPQA</sequence>